<reference evidence="10 11" key="1">
    <citation type="journal article" date="2018" name="New Phytol.">
        <title>Comparative genomics and transcriptomics depict ericoid mycorrhizal fungi as versatile saprotrophs and plant mutualists.</title>
        <authorList>
            <person name="Martino E."/>
            <person name="Morin E."/>
            <person name="Grelet G.A."/>
            <person name="Kuo A."/>
            <person name="Kohler A."/>
            <person name="Daghino S."/>
            <person name="Barry K.W."/>
            <person name="Cichocki N."/>
            <person name="Clum A."/>
            <person name="Dockter R.B."/>
            <person name="Hainaut M."/>
            <person name="Kuo R.C."/>
            <person name="LaButti K."/>
            <person name="Lindahl B.D."/>
            <person name="Lindquist E.A."/>
            <person name="Lipzen A."/>
            <person name="Khouja H.R."/>
            <person name="Magnuson J."/>
            <person name="Murat C."/>
            <person name="Ohm R.A."/>
            <person name="Singer S.W."/>
            <person name="Spatafora J.W."/>
            <person name="Wang M."/>
            <person name="Veneault-Fourrey C."/>
            <person name="Henrissat B."/>
            <person name="Grigoriev I.V."/>
            <person name="Martin F.M."/>
            <person name="Perotto S."/>
        </authorList>
    </citation>
    <scope>NUCLEOTIDE SEQUENCE [LARGE SCALE GENOMIC DNA]</scope>
    <source>
        <strain evidence="10 11">ATCC 22711</strain>
    </source>
</reference>
<dbReference type="CDD" id="cd17919">
    <property type="entry name" value="DEXHc_Snf"/>
    <property type="match status" value="1"/>
</dbReference>
<dbReference type="RefSeq" id="XP_024718016.1">
    <property type="nucleotide sequence ID" value="XM_024861223.1"/>
</dbReference>
<evidence type="ECO:0000256" key="4">
    <source>
        <dbReference type="ARBA" id="ARBA00022801"/>
    </source>
</evidence>
<feature type="domain" description="Helicase C-terminal" evidence="9">
    <location>
        <begin position="513"/>
        <end position="674"/>
    </location>
</feature>
<evidence type="ECO:0000313" key="10">
    <source>
        <dbReference type="EMBL" id="PSS10837.1"/>
    </source>
</evidence>
<keyword evidence="3" id="KW-0863">Zinc-finger</keyword>
<keyword evidence="6" id="KW-0067">ATP-binding</keyword>
<dbReference type="Gene3D" id="3.30.40.10">
    <property type="entry name" value="Zinc/RING finger domain, C3HC4 (zinc finger)"/>
    <property type="match status" value="1"/>
</dbReference>
<evidence type="ECO:0000256" key="7">
    <source>
        <dbReference type="SAM" id="MobiDB-lite"/>
    </source>
</evidence>
<dbReference type="InterPro" id="IPR001650">
    <property type="entry name" value="Helicase_C-like"/>
</dbReference>
<dbReference type="SMART" id="SM00249">
    <property type="entry name" value="PHD"/>
    <property type="match status" value="1"/>
</dbReference>
<dbReference type="PROSITE" id="PS51192">
    <property type="entry name" value="HELICASE_ATP_BIND_1"/>
    <property type="match status" value="1"/>
</dbReference>
<sequence length="1059" mass="120197">MVDLTPVVSNRVAIRQEIENKTAPKRNRFLLEKKDCWLPLLPPDNYIRKLVEQHEQLSAAEIAALPPVIPYEEIEKQPQGITAVMKPYQLSGLSFMVYLHRNGLSGILGDEMGLGKTLQTLSLIQFLKENEPKAGKGNLQRPFLVVCPLSVLSSWVAEARKWAPGLKVVRFHGPVKERTRLKKIVVGEMDMLGNLTAQAKAKLKSRGVAADKNVISLESDSEDEAVGVDLVVTTYECYRVEQAWFKKAFVWLYVVLDEGHAVKNHVSLVSKALQGLKAEYRLILTGTPLQNNLSELWSLLHWLYPEVFIDKTKELFDNSFNLSKGQYSNTVLDSSRHLLELIMLRRMKSSQGVDLNLPPKTEVLLFVPLSPMQRFWYTRMITKADQGLLDELFKDLKIKEEQAIKSWNEDENLEVDMLNQRSDALKILENPTLVGSDAWIETKAILAQTIEREKAKADQGPRKSDWQKLMNLLMQLRKVCNHPYQIPHAEPDPYETGRHVITASGKFIVLEKLVNELVIKQRKKILIFSGFTKMLDLVEECLALTSGEGWSYQWARIDGATCRARRNLAIRLFNEVESDYRVMLISTRAGGLGINLATASDVVLLDQDWNPQITLQAEARAHRIGQKNPVTIYKLVSQGTVEEQMMGRIQKKLYLSAKVTEAMEDIHTKFGTPKKGGKPSGGDDSMPQPSTSQLMTLVRRGASAISRPEIDVSEMLSWDWETTVAKCKDQPADISVKRDGVVDAKLNEEEERKWLTEMERVEASVFDGKALTQSARRKQTNKDIALEYLDHSQRRIGKNTTVLQDGFAISKESMDCDDWEAVPTLAGKDPRLADVKRAKKVPIEPQSHCQVCLDGGELHCCTICPRAYHFQCLEPEFQSKVKGLQFSCPQHECHDCSQKTTDAGGMLYRCRWCERAYCEDCLDWEKTGLVGDNLLEYELLGYKKMVQAYYIQCHACTDHLDENPKDRKLCEDLAEEIRRNHEKRFFGDPMESEPSTREESLTDATTTTIESPGTNMQTPITIDDDDDDDDTIKVLPTKKRKLVLTHNKQGSAKKERLGF</sequence>
<gene>
    <name evidence="10" type="ORF">M430DRAFT_108584</name>
</gene>
<name>A0A2T3ATM7_AMORE</name>
<dbReference type="InterPro" id="IPR049730">
    <property type="entry name" value="SNF2/RAD54-like_C"/>
</dbReference>
<dbReference type="Pfam" id="PF00176">
    <property type="entry name" value="SNF2-rel_dom"/>
    <property type="match status" value="1"/>
</dbReference>
<evidence type="ECO:0000256" key="6">
    <source>
        <dbReference type="ARBA" id="ARBA00022840"/>
    </source>
</evidence>
<feature type="compositionally biased region" description="Polar residues" evidence="7">
    <location>
        <begin position="1002"/>
        <end position="1020"/>
    </location>
</feature>
<dbReference type="OrthoDB" id="448448at2759"/>
<proteinExistence type="predicted"/>
<dbReference type="SUPFAM" id="SSF52540">
    <property type="entry name" value="P-loop containing nucleoside triphosphate hydrolases"/>
    <property type="match status" value="2"/>
</dbReference>
<evidence type="ECO:0000256" key="1">
    <source>
        <dbReference type="ARBA" id="ARBA00022723"/>
    </source>
</evidence>
<evidence type="ECO:0000313" key="11">
    <source>
        <dbReference type="Proteomes" id="UP000241818"/>
    </source>
</evidence>
<dbReference type="AlphaFoldDB" id="A0A2T3ATM7"/>
<dbReference type="InterPro" id="IPR027417">
    <property type="entry name" value="P-loop_NTPase"/>
</dbReference>
<protein>
    <submittedName>
        <fullName evidence="10">Uncharacterized protein</fullName>
    </submittedName>
</protein>
<dbReference type="InterPro" id="IPR001965">
    <property type="entry name" value="Znf_PHD"/>
</dbReference>
<dbReference type="GO" id="GO:0008270">
    <property type="term" value="F:zinc ion binding"/>
    <property type="evidence" value="ECO:0007669"/>
    <property type="project" value="UniProtKB-KW"/>
</dbReference>
<dbReference type="PROSITE" id="PS51194">
    <property type="entry name" value="HELICASE_CTER"/>
    <property type="match status" value="1"/>
</dbReference>
<dbReference type="InParanoid" id="A0A2T3ATM7"/>
<evidence type="ECO:0000256" key="3">
    <source>
        <dbReference type="ARBA" id="ARBA00022771"/>
    </source>
</evidence>
<evidence type="ECO:0000259" key="9">
    <source>
        <dbReference type="PROSITE" id="PS51194"/>
    </source>
</evidence>
<dbReference type="SMART" id="SM00487">
    <property type="entry name" value="DEXDc"/>
    <property type="match status" value="1"/>
</dbReference>
<evidence type="ECO:0000256" key="5">
    <source>
        <dbReference type="ARBA" id="ARBA00022833"/>
    </source>
</evidence>
<dbReference type="Pfam" id="PF00271">
    <property type="entry name" value="Helicase_C"/>
    <property type="match status" value="1"/>
</dbReference>
<keyword evidence="5" id="KW-0862">Zinc</keyword>
<feature type="domain" description="Helicase ATP-binding" evidence="8">
    <location>
        <begin position="97"/>
        <end position="306"/>
    </location>
</feature>
<dbReference type="PANTHER" id="PTHR10799">
    <property type="entry name" value="SNF2/RAD54 HELICASE FAMILY"/>
    <property type="match status" value="1"/>
</dbReference>
<dbReference type="EMBL" id="KZ679016">
    <property type="protein sequence ID" value="PSS10837.1"/>
    <property type="molecule type" value="Genomic_DNA"/>
</dbReference>
<keyword evidence="2" id="KW-0547">Nucleotide-binding</keyword>
<dbReference type="InterPro" id="IPR011011">
    <property type="entry name" value="Znf_FYVE_PHD"/>
</dbReference>
<dbReference type="GO" id="GO:0005524">
    <property type="term" value="F:ATP binding"/>
    <property type="evidence" value="ECO:0007669"/>
    <property type="project" value="InterPro"/>
</dbReference>
<dbReference type="InterPro" id="IPR000330">
    <property type="entry name" value="SNF2_N"/>
</dbReference>
<dbReference type="Gene3D" id="3.40.50.300">
    <property type="entry name" value="P-loop containing nucleotide triphosphate hydrolases"/>
    <property type="match status" value="1"/>
</dbReference>
<dbReference type="SUPFAM" id="SSF57903">
    <property type="entry name" value="FYVE/PHD zinc finger"/>
    <property type="match status" value="1"/>
</dbReference>
<dbReference type="Proteomes" id="UP000241818">
    <property type="component" value="Unassembled WGS sequence"/>
</dbReference>
<dbReference type="SMART" id="SM00490">
    <property type="entry name" value="HELICc"/>
    <property type="match status" value="1"/>
</dbReference>
<accession>A0A2T3ATM7</accession>
<dbReference type="GO" id="GO:0016787">
    <property type="term" value="F:hydrolase activity"/>
    <property type="evidence" value="ECO:0007669"/>
    <property type="project" value="UniProtKB-KW"/>
</dbReference>
<evidence type="ECO:0000256" key="2">
    <source>
        <dbReference type="ARBA" id="ARBA00022741"/>
    </source>
</evidence>
<dbReference type="InterPro" id="IPR038718">
    <property type="entry name" value="SNF2-like_sf"/>
</dbReference>
<dbReference type="InterPro" id="IPR014001">
    <property type="entry name" value="Helicase_ATP-bd"/>
</dbReference>
<feature type="region of interest" description="Disordered" evidence="7">
    <location>
        <begin position="986"/>
        <end position="1029"/>
    </location>
</feature>
<dbReference type="InterPro" id="IPR013083">
    <property type="entry name" value="Znf_RING/FYVE/PHD"/>
</dbReference>
<dbReference type="STRING" id="857342.A0A2T3ATM7"/>
<dbReference type="CDD" id="cd18793">
    <property type="entry name" value="SF2_C_SNF"/>
    <property type="match status" value="1"/>
</dbReference>
<organism evidence="10 11">
    <name type="scientific">Amorphotheca resinae ATCC 22711</name>
    <dbReference type="NCBI Taxonomy" id="857342"/>
    <lineage>
        <taxon>Eukaryota</taxon>
        <taxon>Fungi</taxon>
        <taxon>Dikarya</taxon>
        <taxon>Ascomycota</taxon>
        <taxon>Pezizomycotina</taxon>
        <taxon>Leotiomycetes</taxon>
        <taxon>Helotiales</taxon>
        <taxon>Amorphothecaceae</taxon>
        <taxon>Amorphotheca</taxon>
    </lineage>
</organism>
<keyword evidence="4" id="KW-0378">Hydrolase</keyword>
<keyword evidence="11" id="KW-1185">Reference proteome</keyword>
<evidence type="ECO:0000259" key="8">
    <source>
        <dbReference type="PROSITE" id="PS51192"/>
    </source>
</evidence>
<dbReference type="Gene3D" id="3.40.50.10810">
    <property type="entry name" value="Tandem AAA-ATPase domain"/>
    <property type="match status" value="1"/>
</dbReference>
<feature type="region of interest" description="Disordered" evidence="7">
    <location>
        <begin position="668"/>
        <end position="691"/>
    </location>
</feature>
<dbReference type="GeneID" id="36569304"/>
<keyword evidence="1" id="KW-0479">Metal-binding</keyword>